<dbReference type="Gene3D" id="3.40.50.300">
    <property type="entry name" value="P-loop containing nucleotide triphosphate hydrolases"/>
    <property type="match status" value="1"/>
</dbReference>
<dbReference type="Proteomes" id="UP000216498">
    <property type="component" value="Unassembled WGS sequence"/>
</dbReference>
<sequence length="311" mass="35961">MKKTVIAVVGPTAVGKTKLSIEIAKRFNGEIISGDSMQVYRGMDIGTAKIKENEMQNIPHYMLDIKEPDEEFSVADFQSHVQQYIDAISDHGKLPVIAGGSGLYIQAALYDYNFSTQKRDDSITQRLENIIKAEGITPLYNRLKQVDSKQAKKIHPNNHRRVIRAIEIYETTGLTMSEYQKKQHVQSPYNIRIIGLEMDRELLYDQINKRIDTMMEEGLLDEVERLYASGFGSRQSMKAIGYKEFIPYLNGRQGLEESVELLKRNSRRYAKRQFTWFRNKMDISWYSITPETINQKFRIILDDLAGFLNEV</sequence>
<evidence type="ECO:0000256" key="7">
    <source>
        <dbReference type="ARBA" id="ARBA00022840"/>
    </source>
</evidence>
<comment type="caution">
    <text evidence="14">The sequence shown here is derived from an EMBL/GenBank/DDBJ whole genome shotgun (WGS) entry which is preliminary data.</text>
</comment>
<feature type="site" description="Interaction with substrate tRNA" evidence="10">
    <location>
        <position position="101"/>
    </location>
</feature>
<keyword evidence="6 10" id="KW-0547">Nucleotide-binding</keyword>
<dbReference type="InterPro" id="IPR027417">
    <property type="entry name" value="P-loop_NTPase"/>
</dbReference>
<evidence type="ECO:0000256" key="9">
    <source>
        <dbReference type="ARBA" id="ARBA00049563"/>
    </source>
</evidence>
<evidence type="ECO:0000256" key="2">
    <source>
        <dbReference type="ARBA" id="ARBA00003213"/>
    </source>
</evidence>
<evidence type="ECO:0000256" key="10">
    <source>
        <dbReference type="HAMAP-Rule" id="MF_00185"/>
    </source>
</evidence>
<comment type="cofactor">
    <cofactor evidence="1 10">
        <name>Mg(2+)</name>
        <dbReference type="ChEBI" id="CHEBI:18420"/>
    </cofactor>
</comment>
<feature type="binding site" evidence="10">
    <location>
        <begin position="12"/>
        <end position="17"/>
    </location>
    <ligand>
        <name>substrate</name>
    </ligand>
</feature>
<dbReference type="OrthoDB" id="9776390at2"/>
<feature type="binding site" evidence="10">
    <location>
        <begin position="10"/>
        <end position="17"/>
    </location>
    <ligand>
        <name>ATP</name>
        <dbReference type="ChEBI" id="CHEBI:30616"/>
    </ligand>
</feature>
<comment type="subunit">
    <text evidence="10">Monomer.</text>
</comment>
<dbReference type="PANTHER" id="PTHR11088:SF60">
    <property type="entry name" value="TRNA DIMETHYLALLYLTRANSFERASE"/>
    <property type="match status" value="1"/>
</dbReference>
<evidence type="ECO:0000256" key="5">
    <source>
        <dbReference type="ARBA" id="ARBA00022694"/>
    </source>
</evidence>
<keyword evidence="8 10" id="KW-0460">Magnesium</keyword>
<dbReference type="HAMAP" id="MF_00185">
    <property type="entry name" value="IPP_trans"/>
    <property type="match status" value="1"/>
</dbReference>
<evidence type="ECO:0000256" key="4">
    <source>
        <dbReference type="ARBA" id="ARBA00022679"/>
    </source>
</evidence>
<evidence type="ECO:0000313" key="15">
    <source>
        <dbReference type="Proteomes" id="UP000216498"/>
    </source>
</evidence>
<comment type="function">
    <text evidence="2 10 12">Catalyzes the transfer of a dimethylallyl group onto the adenine at position 37 in tRNAs that read codons beginning with uridine, leading to the formation of N6-(dimethylallyl)adenosine (i(6)A).</text>
</comment>
<dbReference type="NCBIfam" id="TIGR00174">
    <property type="entry name" value="miaA"/>
    <property type="match status" value="1"/>
</dbReference>
<dbReference type="PANTHER" id="PTHR11088">
    <property type="entry name" value="TRNA DIMETHYLALLYLTRANSFERASE"/>
    <property type="match status" value="1"/>
</dbReference>
<keyword evidence="7 10" id="KW-0067">ATP-binding</keyword>
<evidence type="ECO:0000256" key="12">
    <source>
        <dbReference type="RuleBase" id="RU003784"/>
    </source>
</evidence>
<dbReference type="GO" id="GO:0052381">
    <property type="term" value="F:tRNA dimethylallyltransferase activity"/>
    <property type="evidence" value="ECO:0007669"/>
    <property type="project" value="UniProtKB-UniRule"/>
</dbReference>
<protein>
    <recommendedName>
        <fullName evidence="10">tRNA dimethylallyltransferase</fullName>
        <ecNumber evidence="10">2.5.1.75</ecNumber>
    </recommendedName>
    <alternativeName>
        <fullName evidence="10">Dimethylallyl diphosphate:tRNA dimethylallyltransferase</fullName>
        <shortName evidence="10">DMAPP:tRNA dimethylallyltransferase</shortName>
        <shortName evidence="10">DMATase</shortName>
    </alternativeName>
    <alternativeName>
        <fullName evidence="10">Isopentenyl-diphosphate:tRNA isopentenyltransferase</fullName>
        <shortName evidence="10">IPP transferase</shortName>
        <shortName evidence="10">IPPT</shortName>
        <shortName evidence="10">IPTase</shortName>
    </alternativeName>
</protein>
<proteinExistence type="inferred from homology"/>
<reference evidence="14 15" key="1">
    <citation type="submission" date="2017-08" db="EMBL/GenBank/DDBJ databases">
        <title>Virgibacillus indicus sp. nov. and Virgibacillus profoundi sp. nov, two moderately halophilic bacteria isolated from marine sediment by using the Microfluidic Streak Plate.</title>
        <authorList>
            <person name="Xu B."/>
            <person name="Hu B."/>
            <person name="Wang J."/>
            <person name="Zhu Y."/>
            <person name="Huang L."/>
            <person name="Du W."/>
            <person name="Huang Y."/>
        </authorList>
    </citation>
    <scope>NUCLEOTIDE SEQUENCE [LARGE SCALE GENOMIC DNA]</scope>
    <source>
        <strain evidence="14 15">IO3-P2-C2</strain>
    </source>
</reference>
<accession>A0A265NDY2</accession>
<dbReference type="Gene3D" id="1.10.20.140">
    <property type="match status" value="1"/>
</dbReference>
<organism evidence="14 15">
    <name type="scientific">Virgibacillus indicus</name>
    <dbReference type="NCBI Taxonomy" id="2024554"/>
    <lineage>
        <taxon>Bacteria</taxon>
        <taxon>Bacillati</taxon>
        <taxon>Bacillota</taxon>
        <taxon>Bacilli</taxon>
        <taxon>Bacillales</taxon>
        <taxon>Bacillaceae</taxon>
        <taxon>Virgibacillus</taxon>
    </lineage>
</organism>
<keyword evidence="4 10" id="KW-0808">Transferase</keyword>
<evidence type="ECO:0000256" key="3">
    <source>
        <dbReference type="ARBA" id="ARBA00005842"/>
    </source>
</evidence>
<comment type="similarity">
    <text evidence="3 10 13">Belongs to the IPP transferase family.</text>
</comment>
<dbReference type="SUPFAM" id="SSF52540">
    <property type="entry name" value="P-loop containing nucleoside triphosphate hydrolases"/>
    <property type="match status" value="1"/>
</dbReference>
<evidence type="ECO:0000256" key="11">
    <source>
        <dbReference type="RuleBase" id="RU003783"/>
    </source>
</evidence>
<dbReference type="Pfam" id="PF01715">
    <property type="entry name" value="IPPT"/>
    <property type="match status" value="1"/>
</dbReference>
<dbReference type="EMBL" id="NPMS01000001">
    <property type="protein sequence ID" value="OZU90242.1"/>
    <property type="molecule type" value="Genomic_DNA"/>
</dbReference>
<comment type="catalytic activity">
    <reaction evidence="9 10 11">
        <text>adenosine(37) in tRNA + dimethylallyl diphosphate = N(6)-dimethylallyladenosine(37) in tRNA + diphosphate</text>
        <dbReference type="Rhea" id="RHEA:26482"/>
        <dbReference type="Rhea" id="RHEA-COMP:10162"/>
        <dbReference type="Rhea" id="RHEA-COMP:10375"/>
        <dbReference type="ChEBI" id="CHEBI:33019"/>
        <dbReference type="ChEBI" id="CHEBI:57623"/>
        <dbReference type="ChEBI" id="CHEBI:74411"/>
        <dbReference type="ChEBI" id="CHEBI:74415"/>
        <dbReference type="EC" id="2.5.1.75"/>
    </reaction>
</comment>
<dbReference type="AlphaFoldDB" id="A0A265NDY2"/>
<dbReference type="InterPro" id="IPR018022">
    <property type="entry name" value="IPT"/>
</dbReference>
<name>A0A265NDY2_9BACI</name>
<evidence type="ECO:0000256" key="8">
    <source>
        <dbReference type="ARBA" id="ARBA00022842"/>
    </source>
</evidence>
<evidence type="ECO:0000313" key="14">
    <source>
        <dbReference type="EMBL" id="OZU90242.1"/>
    </source>
</evidence>
<gene>
    <name evidence="10" type="primary">miaA</name>
    <name evidence="14" type="ORF">CIL03_03605</name>
</gene>
<feature type="region of interest" description="Interaction with substrate tRNA" evidence="10">
    <location>
        <begin position="35"/>
        <end position="38"/>
    </location>
</feature>
<dbReference type="GO" id="GO:0005524">
    <property type="term" value="F:ATP binding"/>
    <property type="evidence" value="ECO:0007669"/>
    <property type="project" value="UniProtKB-UniRule"/>
</dbReference>
<dbReference type="EC" id="2.5.1.75" evidence="10"/>
<evidence type="ECO:0000256" key="6">
    <source>
        <dbReference type="ARBA" id="ARBA00022741"/>
    </source>
</evidence>
<comment type="caution">
    <text evidence="10">Lacks conserved residue(s) required for the propagation of feature annotation.</text>
</comment>
<evidence type="ECO:0000256" key="13">
    <source>
        <dbReference type="RuleBase" id="RU003785"/>
    </source>
</evidence>
<keyword evidence="5 10" id="KW-0819">tRNA processing</keyword>
<dbReference type="RefSeq" id="WP_094883839.1">
    <property type="nucleotide sequence ID" value="NZ_NPMS01000001.1"/>
</dbReference>
<dbReference type="InterPro" id="IPR039657">
    <property type="entry name" value="Dimethylallyltransferase"/>
</dbReference>
<dbReference type="GO" id="GO:0006400">
    <property type="term" value="P:tRNA modification"/>
    <property type="evidence" value="ECO:0007669"/>
    <property type="project" value="TreeGrafter"/>
</dbReference>
<evidence type="ECO:0000256" key="1">
    <source>
        <dbReference type="ARBA" id="ARBA00001946"/>
    </source>
</evidence>
<keyword evidence="15" id="KW-1185">Reference proteome</keyword>